<dbReference type="AlphaFoldDB" id="A0A5C3LLS5"/>
<keyword evidence="2" id="KW-1185">Reference proteome</keyword>
<dbReference type="STRING" id="68775.A0A5C3LLS5"/>
<name>A0A5C3LLS5_9AGAR</name>
<protein>
    <submittedName>
        <fullName evidence="1">Uncharacterized protein</fullName>
    </submittedName>
</protein>
<evidence type="ECO:0000313" key="2">
    <source>
        <dbReference type="Proteomes" id="UP000308652"/>
    </source>
</evidence>
<evidence type="ECO:0000313" key="1">
    <source>
        <dbReference type="EMBL" id="TFK33810.1"/>
    </source>
</evidence>
<dbReference type="OrthoDB" id="2989558at2759"/>
<dbReference type="EMBL" id="ML213641">
    <property type="protein sequence ID" value="TFK33810.1"/>
    <property type="molecule type" value="Genomic_DNA"/>
</dbReference>
<organism evidence="1 2">
    <name type="scientific">Crucibulum laeve</name>
    <dbReference type="NCBI Taxonomy" id="68775"/>
    <lineage>
        <taxon>Eukaryota</taxon>
        <taxon>Fungi</taxon>
        <taxon>Dikarya</taxon>
        <taxon>Basidiomycota</taxon>
        <taxon>Agaricomycotina</taxon>
        <taxon>Agaricomycetes</taxon>
        <taxon>Agaricomycetidae</taxon>
        <taxon>Agaricales</taxon>
        <taxon>Agaricineae</taxon>
        <taxon>Nidulariaceae</taxon>
        <taxon>Crucibulum</taxon>
    </lineage>
</organism>
<proteinExistence type="predicted"/>
<dbReference type="Proteomes" id="UP000308652">
    <property type="component" value="Unassembled WGS sequence"/>
</dbReference>
<accession>A0A5C3LLS5</accession>
<gene>
    <name evidence="1" type="ORF">BDQ12DRAFT_738562</name>
</gene>
<sequence length="114" mass="13228">MEATFDNKTNILNAHILNTHDNSAIYDVVSTYILWGRKATQLKDANPALKESTSQVVGNIHWKEKIIEVNGHRKPMSELKKKAGRFGGIVSRKRLWKWPTRTEYEVSYREDLDE</sequence>
<reference evidence="1 2" key="1">
    <citation type="journal article" date="2019" name="Nat. Ecol. Evol.">
        <title>Megaphylogeny resolves global patterns of mushroom evolution.</title>
        <authorList>
            <person name="Varga T."/>
            <person name="Krizsan K."/>
            <person name="Foldi C."/>
            <person name="Dima B."/>
            <person name="Sanchez-Garcia M."/>
            <person name="Sanchez-Ramirez S."/>
            <person name="Szollosi G.J."/>
            <person name="Szarkandi J.G."/>
            <person name="Papp V."/>
            <person name="Albert L."/>
            <person name="Andreopoulos W."/>
            <person name="Angelini C."/>
            <person name="Antonin V."/>
            <person name="Barry K.W."/>
            <person name="Bougher N.L."/>
            <person name="Buchanan P."/>
            <person name="Buyck B."/>
            <person name="Bense V."/>
            <person name="Catcheside P."/>
            <person name="Chovatia M."/>
            <person name="Cooper J."/>
            <person name="Damon W."/>
            <person name="Desjardin D."/>
            <person name="Finy P."/>
            <person name="Geml J."/>
            <person name="Haridas S."/>
            <person name="Hughes K."/>
            <person name="Justo A."/>
            <person name="Karasinski D."/>
            <person name="Kautmanova I."/>
            <person name="Kiss B."/>
            <person name="Kocsube S."/>
            <person name="Kotiranta H."/>
            <person name="LaButti K.M."/>
            <person name="Lechner B.E."/>
            <person name="Liimatainen K."/>
            <person name="Lipzen A."/>
            <person name="Lukacs Z."/>
            <person name="Mihaltcheva S."/>
            <person name="Morgado L.N."/>
            <person name="Niskanen T."/>
            <person name="Noordeloos M.E."/>
            <person name="Ohm R.A."/>
            <person name="Ortiz-Santana B."/>
            <person name="Ovrebo C."/>
            <person name="Racz N."/>
            <person name="Riley R."/>
            <person name="Savchenko A."/>
            <person name="Shiryaev A."/>
            <person name="Soop K."/>
            <person name="Spirin V."/>
            <person name="Szebenyi C."/>
            <person name="Tomsovsky M."/>
            <person name="Tulloss R.E."/>
            <person name="Uehling J."/>
            <person name="Grigoriev I.V."/>
            <person name="Vagvolgyi C."/>
            <person name="Papp T."/>
            <person name="Martin F.M."/>
            <person name="Miettinen O."/>
            <person name="Hibbett D.S."/>
            <person name="Nagy L.G."/>
        </authorList>
    </citation>
    <scope>NUCLEOTIDE SEQUENCE [LARGE SCALE GENOMIC DNA]</scope>
    <source>
        <strain evidence="1 2">CBS 166.37</strain>
    </source>
</reference>